<accession>A0A8C8DF27</accession>
<feature type="region of interest" description="Disordered" evidence="1">
    <location>
        <begin position="107"/>
        <end position="142"/>
    </location>
</feature>
<name>A0A8C8DF27_9TELE</name>
<dbReference type="Proteomes" id="UP000694383">
    <property type="component" value="Unplaced"/>
</dbReference>
<evidence type="ECO:0000313" key="3">
    <source>
        <dbReference type="Proteomes" id="UP000694383"/>
    </source>
</evidence>
<dbReference type="GeneTree" id="ENSGT00940000177416"/>
<evidence type="ECO:0000256" key="1">
    <source>
        <dbReference type="SAM" id="MobiDB-lite"/>
    </source>
</evidence>
<organism evidence="2 3">
    <name type="scientific">Oryzias sinensis</name>
    <name type="common">Chinese medaka</name>
    <dbReference type="NCBI Taxonomy" id="183150"/>
    <lineage>
        <taxon>Eukaryota</taxon>
        <taxon>Metazoa</taxon>
        <taxon>Chordata</taxon>
        <taxon>Craniata</taxon>
        <taxon>Vertebrata</taxon>
        <taxon>Euteleostomi</taxon>
        <taxon>Actinopterygii</taxon>
        <taxon>Neopterygii</taxon>
        <taxon>Teleostei</taxon>
        <taxon>Neoteleostei</taxon>
        <taxon>Acanthomorphata</taxon>
        <taxon>Ovalentaria</taxon>
        <taxon>Atherinomorphae</taxon>
        <taxon>Beloniformes</taxon>
        <taxon>Adrianichthyidae</taxon>
        <taxon>Oryziinae</taxon>
        <taxon>Oryzias</taxon>
    </lineage>
</organism>
<protein>
    <submittedName>
        <fullName evidence="2">Uncharacterized protein</fullName>
    </submittedName>
</protein>
<reference evidence="2" key="1">
    <citation type="submission" date="2025-08" db="UniProtKB">
        <authorList>
            <consortium name="Ensembl"/>
        </authorList>
    </citation>
    <scope>IDENTIFICATION</scope>
</reference>
<sequence>DLLRVPGAHSPLPVPEAADSGPRVGDPAGDAAPDSVPPRASRGRRSGVVGPDPDAVLLEAVKAAPRRSSIIKVKSAFFRCSPPPTSESSGQGGADSLTFRTRRFWSRNSITPEVQSPDLSLSSASDQDQPNGSLCPFMALRV</sequence>
<feature type="compositionally biased region" description="Low complexity" evidence="1">
    <location>
        <begin position="115"/>
        <end position="130"/>
    </location>
</feature>
<proteinExistence type="predicted"/>
<keyword evidence="3" id="KW-1185">Reference proteome</keyword>
<evidence type="ECO:0000313" key="2">
    <source>
        <dbReference type="Ensembl" id="ENSOSIP00000002838.1"/>
    </source>
</evidence>
<dbReference type="Ensembl" id="ENSOSIT00000003044.1">
    <property type="protein sequence ID" value="ENSOSIP00000002838.1"/>
    <property type="gene ID" value="ENSOSIG00000001780.1"/>
</dbReference>
<reference evidence="2" key="2">
    <citation type="submission" date="2025-09" db="UniProtKB">
        <authorList>
            <consortium name="Ensembl"/>
        </authorList>
    </citation>
    <scope>IDENTIFICATION</scope>
</reference>
<feature type="region of interest" description="Disordered" evidence="1">
    <location>
        <begin position="1"/>
        <end position="53"/>
    </location>
</feature>
<dbReference type="AlphaFoldDB" id="A0A8C8DF27"/>